<keyword evidence="4" id="KW-0521">NADP</keyword>
<dbReference type="Proteomes" id="UP000027138">
    <property type="component" value="Unassembled WGS sequence"/>
</dbReference>
<dbReference type="OrthoDB" id="429813at2759"/>
<evidence type="ECO:0000313" key="7">
    <source>
        <dbReference type="Proteomes" id="UP000027138"/>
    </source>
</evidence>
<feature type="domain" description="Thioester reductase (TE)" evidence="5">
    <location>
        <begin position="19"/>
        <end position="208"/>
    </location>
</feature>
<dbReference type="EMBL" id="KK914312">
    <property type="protein sequence ID" value="KDP42073.1"/>
    <property type="molecule type" value="Genomic_DNA"/>
</dbReference>
<dbReference type="STRING" id="180498.A0A067L498"/>
<dbReference type="Gene3D" id="3.40.50.720">
    <property type="entry name" value="NAD(P)-binding Rossmann-like Domain"/>
    <property type="match status" value="1"/>
</dbReference>
<evidence type="ECO:0000256" key="2">
    <source>
        <dbReference type="ARBA" id="ARBA00022516"/>
    </source>
</evidence>
<reference evidence="6 7" key="1">
    <citation type="journal article" date="2014" name="PLoS ONE">
        <title>Global Analysis of Gene Expression Profiles in Physic Nut (Jatropha curcas L.) Seedlings Exposed to Salt Stress.</title>
        <authorList>
            <person name="Zhang L."/>
            <person name="Zhang C."/>
            <person name="Wu P."/>
            <person name="Chen Y."/>
            <person name="Li M."/>
            <person name="Jiang H."/>
            <person name="Wu G."/>
        </authorList>
    </citation>
    <scope>NUCLEOTIDE SEQUENCE [LARGE SCALE GENOMIC DNA]</scope>
    <source>
        <strain evidence="7">cv. GZQX0401</strain>
        <tissue evidence="6">Young leaves</tissue>
    </source>
</reference>
<comment type="function">
    <text evidence="4">Catalyzes the reduction of fatty acyl-CoA to fatty alcohols.</text>
</comment>
<evidence type="ECO:0000256" key="4">
    <source>
        <dbReference type="RuleBase" id="RU363097"/>
    </source>
</evidence>
<protein>
    <recommendedName>
        <fullName evidence="4">Fatty acyl-CoA reductase</fullName>
        <ecNumber evidence="4">1.2.1.84</ecNumber>
    </recommendedName>
</protein>
<name>A0A067L498_JATCU</name>
<dbReference type="InterPro" id="IPR026055">
    <property type="entry name" value="FAR"/>
</dbReference>
<dbReference type="PANTHER" id="PTHR11011">
    <property type="entry name" value="MALE STERILITY PROTEIN 2-RELATED"/>
    <property type="match status" value="1"/>
</dbReference>
<dbReference type="Pfam" id="PF07993">
    <property type="entry name" value="NAD_binding_4"/>
    <property type="match status" value="1"/>
</dbReference>
<organism evidence="6 7">
    <name type="scientific">Jatropha curcas</name>
    <name type="common">Barbados nut</name>
    <dbReference type="NCBI Taxonomy" id="180498"/>
    <lineage>
        <taxon>Eukaryota</taxon>
        <taxon>Viridiplantae</taxon>
        <taxon>Streptophyta</taxon>
        <taxon>Embryophyta</taxon>
        <taxon>Tracheophyta</taxon>
        <taxon>Spermatophyta</taxon>
        <taxon>Magnoliopsida</taxon>
        <taxon>eudicotyledons</taxon>
        <taxon>Gunneridae</taxon>
        <taxon>Pentapetalae</taxon>
        <taxon>rosids</taxon>
        <taxon>fabids</taxon>
        <taxon>Malpighiales</taxon>
        <taxon>Euphorbiaceae</taxon>
        <taxon>Crotonoideae</taxon>
        <taxon>Jatropheae</taxon>
        <taxon>Jatropha</taxon>
    </lineage>
</organism>
<evidence type="ECO:0000256" key="3">
    <source>
        <dbReference type="ARBA" id="ARBA00023098"/>
    </source>
</evidence>
<dbReference type="GO" id="GO:0010345">
    <property type="term" value="P:suberin biosynthetic process"/>
    <property type="evidence" value="ECO:0007669"/>
    <property type="project" value="TreeGrafter"/>
</dbReference>
<dbReference type="InterPro" id="IPR033640">
    <property type="entry name" value="FAR_C"/>
</dbReference>
<dbReference type="InterPro" id="IPR013120">
    <property type="entry name" value="FAR_NAD-bd"/>
</dbReference>
<dbReference type="PANTHER" id="PTHR11011:SF45">
    <property type="entry name" value="FATTY ACYL-COA REDUCTASE CG8306-RELATED"/>
    <property type="match status" value="1"/>
</dbReference>
<comment type="catalytic activity">
    <reaction evidence="4">
        <text>a long-chain fatty acyl-CoA + 2 NADPH + 2 H(+) = a long-chain primary fatty alcohol + 2 NADP(+) + CoA</text>
        <dbReference type="Rhea" id="RHEA:52716"/>
        <dbReference type="ChEBI" id="CHEBI:15378"/>
        <dbReference type="ChEBI" id="CHEBI:57287"/>
        <dbReference type="ChEBI" id="CHEBI:57783"/>
        <dbReference type="ChEBI" id="CHEBI:58349"/>
        <dbReference type="ChEBI" id="CHEBI:77396"/>
        <dbReference type="ChEBI" id="CHEBI:83139"/>
        <dbReference type="EC" id="1.2.1.84"/>
    </reaction>
</comment>
<dbReference type="GO" id="GO:0035336">
    <property type="term" value="P:long-chain fatty-acyl-CoA metabolic process"/>
    <property type="evidence" value="ECO:0007669"/>
    <property type="project" value="TreeGrafter"/>
</dbReference>
<dbReference type="GO" id="GO:0102965">
    <property type="term" value="F:alcohol-forming long-chain fatty acyl-CoA reductase activity"/>
    <property type="evidence" value="ECO:0007669"/>
    <property type="project" value="UniProtKB-EC"/>
</dbReference>
<dbReference type="EC" id="1.2.1.84" evidence="4"/>
<dbReference type="InterPro" id="IPR036291">
    <property type="entry name" value="NAD(P)-bd_dom_sf"/>
</dbReference>
<dbReference type="GO" id="GO:0080019">
    <property type="term" value="F:alcohol-forming very long-chain fatty acyl-CoA reductase activity"/>
    <property type="evidence" value="ECO:0007669"/>
    <property type="project" value="InterPro"/>
</dbReference>
<accession>A0A067L498</accession>
<dbReference type="SUPFAM" id="SSF51735">
    <property type="entry name" value="NAD(P)-binding Rossmann-fold domains"/>
    <property type="match status" value="1"/>
</dbReference>
<proteinExistence type="inferred from homology"/>
<dbReference type="CDD" id="cd09071">
    <property type="entry name" value="FAR_C"/>
    <property type="match status" value="1"/>
</dbReference>
<evidence type="ECO:0000259" key="5">
    <source>
        <dbReference type="Pfam" id="PF07993"/>
    </source>
</evidence>
<keyword evidence="7" id="KW-1185">Reference proteome</keyword>
<comment type="similarity">
    <text evidence="1 4">Belongs to the fatty acyl-CoA reductase family.</text>
</comment>
<evidence type="ECO:0000256" key="1">
    <source>
        <dbReference type="ARBA" id="ARBA00005928"/>
    </source>
</evidence>
<keyword evidence="2 4" id="KW-0444">Lipid biosynthesis</keyword>
<gene>
    <name evidence="6" type="ORF">JCGZ_01861</name>
</gene>
<keyword evidence="3 4" id="KW-0443">Lipid metabolism</keyword>
<keyword evidence="4" id="KW-0560">Oxidoreductase</keyword>
<evidence type="ECO:0000313" key="6">
    <source>
        <dbReference type="EMBL" id="KDP42073.1"/>
    </source>
</evidence>
<sequence length="263" mass="29395">MACSGIGIADFLQGNNYFVTGATGLLGKALIEKMLRTISHVGRIFLLIRAKHEDAAMERLKNEIIHAELFKCLKEIHGKSYEAFMMSKLVPVAGTLCQDNLGMDAETATEIAEQVHVIINSAATTTLVEIERYDVALNTNTRGPLRLLDFATKCQKLKVFLHVSTAFVNGERQGIILEKPFHMGQGIASKVPFLDVDAEMKLVFMGFDNSNTKKLIEGMSTEEKKLFGFDVESINWKNYFKSIHFPGLRRHVIKEKTMAAARL</sequence>
<dbReference type="AlphaFoldDB" id="A0A067L498"/>